<protein>
    <submittedName>
        <fullName evidence="3">L10-interacting MYB domain-containing protein isoform A</fullName>
    </submittedName>
    <submittedName>
        <fullName evidence="4">L10-interacting MYB domain-containing protein isoform B</fullName>
    </submittedName>
    <submittedName>
        <fullName evidence="5">L10-interacting MYB domain-containing protein isoform C</fullName>
    </submittedName>
</protein>
<dbReference type="PANTHER" id="PTHR46929">
    <property type="entry name" value="EXPRESSED PROTEIN"/>
    <property type="match status" value="1"/>
</dbReference>
<feature type="domain" description="Myb/SANT-like" evidence="2">
    <location>
        <begin position="19"/>
        <end position="115"/>
    </location>
</feature>
<dbReference type="Pfam" id="PF12776">
    <property type="entry name" value="Myb_DNA-bind_3"/>
    <property type="match status" value="4"/>
</dbReference>
<dbReference type="Gramene" id="XM_028372094.1">
    <property type="protein sequence ID" value="XP_028227895.1"/>
    <property type="gene ID" value="LOC114408895"/>
</dbReference>
<gene>
    <name evidence="4" type="ORF">D0Y65_008911</name>
</gene>
<feature type="region of interest" description="Disordered" evidence="1">
    <location>
        <begin position="314"/>
        <end position="345"/>
    </location>
</feature>
<feature type="domain" description="Myb/SANT-like" evidence="2">
    <location>
        <begin position="347"/>
        <end position="441"/>
    </location>
</feature>
<feature type="domain" description="Myb/SANT-like" evidence="2">
    <location>
        <begin position="512"/>
        <end position="606"/>
    </location>
</feature>
<feature type="region of interest" description="Disordered" evidence="1">
    <location>
        <begin position="741"/>
        <end position="760"/>
    </location>
</feature>
<evidence type="ECO:0000259" key="2">
    <source>
        <dbReference type="Pfam" id="PF12776"/>
    </source>
</evidence>
<proteinExistence type="predicted"/>
<dbReference type="EMBL" id="QZWG01000004">
    <property type="protein sequence ID" value="RZC15241.1"/>
    <property type="molecule type" value="Genomic_DNA"/>
</dbReference>
<dbReference type="EMBL" id="QZWG01000004">
    <property type="protein sequence ID" value="RZC15242.1"/>
    <property type="molecule type" value="Genomic_DNA"/>
</dbReference>
<comment type="caution">
    <text evidence="4">The sequence shown here is derived from an EMBL/GenBank/DDBJ whole genome shotgun (WGS) entry which is preliminary data.</text>
</comment>
<evidence type="ECO:0000313" key="3">
    <source>
        <dbReference type="EMBL" id="RZC15240.1"/>
    </source>
</evidence>
<evidence type="ECO:0000313" key="5">
    <source>
        <dbReference type="EMBL" id="RZC15242.1"/>
    </source>
</evidence>
<organism evidence="4 6">
    <name type="scientific">Glycine soja</name>
    <name type="common">Wild soybean</name>
    <dbReference type="NCBI Taxonomy" id="3848"/>
    <lineage>
        <taxon>Eukaryota</taxon>
        <taxon>Viridiplantae</taxon>
        <taxon>Streptophyta</taxon>
        <taxon>Embryophyta</taxon>
        <taxon>Tracheophyta</taxon>
        <taxon>Spermatophyta</taxon>
        <taxon>Magnoliopsida</taxon>
        <taxon>eudicotyledons</taxon>
        <taxon>Gunneridae</taxon>
        <taxon>Pentapetalae</taxon>
        <taxon>rosids</taxon>
        <taxon>fabids</taxon>
        <taxon>Fabales</taxon>
        <taxon>Fabaceae</taxon>
        <taxon>Papilionoideae</taxon>
        <taxon>50 kb inversion clade</taxon>
        <taxon>NPAAA clade</taxon>
        <taxon>indigoferoid/millettioid clade</taxon>
        <taxon>Phaseoleae</taxon>
        <taxon>Glycine</taxon>
        <taxon>Glycine subgen. Soja</taxon>
    </lineage>
</organism>
<dbReference type="EMBL" id="QZWG01000004">
    <property type="protein sequence ID" value="RZC15240.1"/>
    <property type="molecule type" value="Genomic_DNA"/>
</dbReference>
<feature type="compositionally biased region" description="Basic and acidic residues" evidence="1">
    <location>
        <begin position="317"/>
        <end position="334"/>
    </location>
</feature>
<reference evidence="4 6" key="1">
    <citation type="submission" date="2018-09" db="EMBL/GenBank/DDBJ databases">
        <title>A high-quality reference genome of wild soybean provides a powerful tool to mine soybean genomes.</title>
        <authorList>
            <person name="Xie M."/>
            <person name="Chung C.Y.L."/>
            <person name="Li M.-W."/>
            <person name="Wong F.-L."/>
            <person name="Chan T.-F."/>
            <person name="Lam H.-M."/>
        </authorList>
    </citation>
    <scope>NUCLEOTIDE SEQUENCE [LARGE SCALE GENOMIC DNA]</scope>
    <source>
        <strain evidence="6">cv. W05</strain>
        <tissue evidence="4">Hypocotyl of etiolated seedlings</tissue>
    </source>
</reference>
<dbReference type="Gramene" id="XM_028372095.1">
    <property type="protein sequence ID" value="XP_028227896.1"/>
    <property type="gene ID" value="LOC114408895"/>
</dbReference>
<feature type="domain" description="Myb/SANT-like" evidence="2">
    <location>
        <begin position="186"/>
        <end position="278"/>
    </location>
</feature>
<dbReference type="InterPro" id="IPR024752">
    <property type="entry name" value="Myb/SANT-like_dom"/>
</dbReference>
<keyword evidence="6" id="KW-1185">Reference proteome</keyword>
<dbReference type="AlphaFoldDB" id="A0A445KW93"/>
<dbReference type="PANTHER" id="PTHR46929:SF28">
    <property type="entry name" value="MYB_SANT-LIKE DNA-BINDING DOMAIN PROTEIN"/>
    <property type="match status" value="1"/>
</dbReference>
<evidence type="ECO:0000313" key="6">
    <source>
        <dbReference type="Proteomes" id="UP000289340"/>
    </source>
</evidence>
<accession>A0A445KW93</accession>
<evidence type="ECO:0000256" key="1">
    <source>
        <dbReference type="SAM" id="MobiDB-lite"/>
    </source>
</evidence>
<sequence length="872" mass="100116">MSVQSQSGSSNGTERSRTHWTPLLERYFIDLMLEHLQRGNRVGHTFNKQAWTDMLTSFNDNFGSQYDKDVLKTRYTNLWKQFNDVKSLLSHFGFSWDAARQMVVAADDDSVWDAYLKAHPDARCYRTKPVLNFDDLCVIYGHTVADGRYSLSSHDVNLDDQVQGQHLGDGMGSIAVPSSERAKTDWTASMDQFFIELLLDQLGRGNQVDNGFNKNAWTDMLALFNAKFGCQHGRRVLKNRFKKLLKYYRDITNLIKQGFSWDEQQQMLLADDDVWNAYVKAHPHARTYRSKTLPNYRDLELIFRNVAENEISNLQQEKNHEDVISETKAGETKGSRNPSGTDRTRTYWTPPMDRCLIDLLLEQVKHGNRLGQTFIAQAWNDMITTFNERFKSQYDKDVLKNRYKHFRKQFNDVDHLLQQGGFSWDDTREMIDAEDHVWDAYTKAHPEARSLRVKTLPDYWKLCVIFGAESSDARYVHLAHNADLSSELPMYITGEQKNGFFPNVYDAGSTIEWTESMEHYIVDLMIEQVNRGNRIGHLFNEQAWMHMVQAFNARWGLQSDKQVLMDQYFCLMKKHDDISNILSHSEFTWNETLQTLNAEDDVWDAYIKDHPDAISYKNKCLYLFHDLCKIFGNKLMEVSDVRVSDLEQLQLMEANDFTIEMDMDETNESLLNVSSVGISDQDPGRAKEIDADGSFGNLVVSSSNEIEIVAVGTSGNLDVDMDMTSGTCGNLDVTGDTQILSQDKQGPDEMATNGTRGDLELSGNTKITQHVRKRPNMMFQDSRPPKKKLGMKEALSEMASAVKALMNDKENNNTSFDDALSALRAMPDVDDDLVMDACDLLEDERKAKIFLALDISLRKKWLLRKLRQGKPT</sequence>
<name>A0A445KW93_GLYSO</name>
<dbReference type="Gramene" id="XM_028372096.1">
    <property type="protein sequence ID" value="XP_028227897.1"/>
    <property type="gene ID" value="LOC114408895"/>
</dbReference>
<evidence type="ECO:0000313" key="4">
    <source>
        <dbReference type="EMBL" id="RZC15241.1"/>
    </source>
</evidence>
<dbReference type="Proteomes" id="UP000289340">
    <property type="component" value="Chromosome 4"/>
</dbReference>